<evidence type="ECO:0000256" key="7">
    <source>
        <dbReference type="ARBA" id="ARBA00023002"/>
    </source>
</evidence>
<evidence type="ECO:0000313" key="10">
    <source>
        <dbReference type="EMBL" id="VAV90328.1"/>
    </source>
</evidence>
<evidence type="ECO:0000256" key="1">
    <source>
        <dbReference type="ARBA" id="ARBA00004882"/>
    </source>
</evidence>
<comment type="pathway">
    <text evidence="1">Cofactor biosynthesis; riboflavin biosynthesis; 5-amino-6-(D-ribitylamino)uracil from GTP: step 2/4.</text>
</comment>
<proteinExistence type="predicted"/>
<reference evidence="10" key="1">
    <citation type="submission" date="2018-06" db="EMBL/GenBank/DDBJ databases">
        <authorList>
            <person name="Zhirakovskaya E."/>
        </authorList>
    </citation>
    <scope>NUCLEOTIDE SEQUENCE</scope>
</reference>
<evidence type="ECO:0000256" key="2">
    <source>
        <dbReference type="ARBA" id="ARBA00004910"/>
    </source>
</evidence>
<dbReference type="InterPro" id="IPR016192">
    <property type="entry name" value="APOBEC/CMP_deaminase_Zn-bd"/>
</dbReference>
<dbReference type="PROSITE" id="PS51747">
    <property type="entry name" value="CYT_DCMP_DEAMINASES_2"/>
    <property type="match status" value="1"/>
</dbReference>
<keyword evidence="4" id="KW-0479">Metal-binding</keyword>
<name>A0A3B0RQ25_9ZZZZ</name>
<dbReference type="Pfam" id="PF00383">
    <property type="entry name" value="dCMP_cyt_deam_1"/>
    <property type="match status" value="1"/>
</dbReference>
<evidence type="ECO:0000256" key="3">
    <source>
        <dbReference type="ARBA" id="ARBA00022619"/>
    </source>
</evidence>
<protein>
    <submittedName>
        <fullName evidence="10">Diaminohydroxyphosphoribosylaminopyrimidine deaminase / 5-amino-6-(5-phosphoribosylamino)uracil reductase</fullName>
        <ecNumber evidence="10">1.1.1.193</ecNumber>
        <ecNumber evidence="10">3.5.4.26</ecNumber>
    </submittedName>
</protein>
<sequence>MRQALRVAARGSGNTAENPAVGCVIVSKNNHLIGVGHTAASGRPHAETQALAMAREGAGEGARGATAYVTLEPCAHQGKTPPCATALIDAGVKRVVIATKDPDPRVSGKGIAMLEDAGIEAVTGILEEEARYQLRGFFSRILRNRPHVILKLAISADGKIAAGPGQRTQITGPQFHQRVHLLRARVDAIMVGAGTVRADKPSLTCRLPGLADRSPARVIIGGDDSLEIPKPAIHFKGLVDFNESLLQLAKQGINLLLVEGGAKIARSLLEAGLVDEVILATAPLEIGKEGVAALAEMSLSHIETEGRFVCKSDETVGQDVVKHYLRKR</sequence>
<keyword evidence="7 10" id="KW-0560">Oxidoreductase</keyword>
<dbReference type="Pfam" id="PF01872">
    <property type="entry name" value="RibD_C"/>
    <property type="match status" value="1"/>
</dbReference>
<dbReference type="EMBL" id="UOEC01000076">
    <property type="protein sequence ID" value="VAV90328.1"/>
    <property type="molecule type" value="Genomic_DNA"/>
</dbReference>
<dbReference type="PANTHER" id="PTHR38011">
    <property type="entry name" value="DIHYDROFOLATE REDUCTASE FAMILY PROTEIN (AFU_ORTHOLOGUE AFUA_8G06820)"/>
    <property type="match status" value="1"/>
</dbReference>
<accession>A0A3B0RQ25</accession>
<keyword evidence="3" id="KW-0686">Riboflavin biosynthesis</keyword>
<feature type="domain" description="CMP/dCMP-type deaminase" evidence="9">
    <location>
        <begin position="1"/>
        <end position="121"/>
    </location>
</feature>
<dbReference type="GO" id="GO:0009231">
    <property type="term" value="P:riboflavin biosynthetic process"/>
    <property type="evidence" value="ECO:0007669"/>
    <property type="project" value="UniProtKB-UniPathway"/>
</dbReference>
<dbReference type="PANTHER" id="PTHR38011:SF7">
    <property type="entry name" value="2,5-DIAMINO-6-RIBOSYLAMINO-4(3H)-PYRIMIDINONE 5'-PHOSPHATE REDUCTASE"/>
    <property type="match status" value="1"/>
</dbReference>
<dbReference type="InterPro" id="IPR024072">
    <property type="entry name" value="DHFR-like_dom_sf"/>
</dbReference>
<dbReference type="SUPFAM" id="SSF53927">
    <property type="entry name" value="Cytidine deaminase-like"/>
    <property type="match status" value="1"/>
</dbReference>
<dbReference type="UniPathway" id="UPA00275">
    <property type="reaction ID" value="UER00401"/>
</dbReference>
<dbReference type="GO" id="GO:0008703">
    <property type="term" value="F:5-amino-6-(5-phosphoribosylamino)uracil reductase activity"/>
    <property type="evidence" value="ECO:0007669"/>
    <property type="project" value="UniProtKB-EC"/>
</dbReference>
<keyword evidence="10" id="KW-0378">Hydrolase</keyword>
<gene>
    <name evidence="10" type="ORF">MNBD_ALPHA08-1516</name>
</gene>
<keyword evidence="6" id="KW-0521">NADP</keyword>
<dbReference type="AlphaFoldDB" id="A0A3B0RQ25"/>
<dbReference type="InterPro" id="IPR002734">
    <property type="entry name" value="RibDG_C"/>
</dbReference>
<dbReference type="Gene3D" id="3.40.430.10">
    <property type="entry name" value="Dihydrofolate Reductase, subunit A"/>
    <property type="match status" value="2"/>
</dbReference>
<dbReference type="CDD" id="cd01284">
    <property type="entry name" value="Riboflavin_deaminase-reductase"/>
    <property type="match status" value="1"/>
</dbReference>
<dbReference type="NCBIfam" id="TIGR00326">
    <property type="entry name" value="eubact_ribD"/>
    <property type="match status" value="1"/>
</dbReference>
<dbReference type="InterPro" id="IPR050765">
    <property type="entry name" value="Riboflavin_Biosynth_HTPR"/>
</dbReference>
<evidence type="ECO:0000256" key="5">
    <source>
        <dbReference type="ARBA" id="ARBA00022833"/>
    </source>
</evidence>
<dbReference type="PROSITE" id="PS00903">
    <property type="entry name" value="CYT_DCMP_DEAMINASES_1"/>
    <property type="match status" value="1"/>
</dbReference>
<dbReference type="EC" id="3.5.4.26" evidence="10"/>
<organism evidence="10">
    <name type="scientific">hydrothermal vent metagenome</name>
    <dbReference type="NCBI Taxonomy" id="652676"/>
    <lineage>
        <taxon>unclassified sequences</taxon>
        <taxon>metagenomes</taxon>
        <taxon>ecological metagenomes</taxon>
    </lineage>
</organism>
<dbReference type="PIRSF" id="PIRSF006769">
    <property type="entry name" value="RibD"/>
    <property type="match status" value="1"/>
</dbReference>
<dbReference type="GO" id="GO:0008270">
    <property type="term" value="F:zinc ion binding"/>
    <property type="evidence" value="ECO:0007669"/>
    <property type="project" value="InterPro"/>
</dbReference>
<dbReference type="InterPro" id="IPR016193">
    <property type="entry name" value="Cytidine_deaminase-like"/>
</dbReference>
<dbReference type="InterPro" id="IPR004794">
    <property type="entry name" value="Eubact_RibD"/>
</dbReference>
<keyword evidence="8" id="KW-0511">Multifunctional enzyme</keyword>
<dbReference type="Gene3D" id="3.40.140.10">
    <property type="entry name" value="Cytidine Deaminase, domain 2"/>
    <property type="match status" value="1"/>
</dbReference>
<dbReference type="InterPro" id="IPR002125">
    <property type="entry name" value="CMP_dCMP_dom"/>
</dbReference>
<dbReference type="SUPFAM" id="SSF53597">
    <property type="entry name" value="Dihydrofolate reductase-like"/>
    <property type="match status" value="1"/>
</dbReference>
<evidence type="ECO:0000256" key="8">
    <source>
        <dbReference type="ARBA" id="ARBA00023268"/>
    </source>
</evidence>
<comment type="pathway">
    <text evidence="2">Cofactor biosynthesis; riboflavin biosynthesis; 5-amino-6-(D-ribitylamino)uracil from GTP: step 3/4.</text>
</comment>
<keyword evidence="5" id="KW-0862">Zinc</keyword>
<evidence type="ECO:0000256" key="4">
    <source>
        <dbReference type="ARBA" id="ARBA00022723"/>
    </source>
</evidence>
<evidence type="ECO:0000256" key="6">
    <source>
        <dbReference type="ARBA" id="ARBA00022857"/>
    </source>
</evidence>
<dbReference type="EC" id="1.1.1.193" evidence="10"/>
<evidence type="ECO:0000259" key="9">
    <source>
        <dbReference type="PROSITE" id="PS51747"/>
    </source>
</evidence>
<dbReference type="GO" id="GO:0008835">
    <property type="term" value="F:diaminohydroxyphosphoribosylaminopyrimidine deaminase activity"/>
    <property type="evidence" value="ECO:0007669"/>
    <property type="project" value="UniProtKB-EC"/>
</dbReference>